<keyword evidence="2" id="KW-0489">Methyltransferase</keyword>
<gene>
    <name evidence="2" type="ORF">LX64_04802</name>
</gene>
<dbReference type="GO" id="GO:0032259">
    <property type="term" value="P:methylation"/>
    <property type="evidence" value="ECO:0007669"/>
    <property type="project" value="UniProtKB-KW"/>
</dbReference>
<dbReference type="SUPFAM" id="SSF53335">
    <property type="entry name" value="S-adenosyl-L-methionine-dependent methyltransferases"/>
    <property type="match status" value="1"/>
</dbReference>
<dbReference type="InterPro" id="IPR025714">
    <property type="entry name" value="Methyltranfer_dom"/>
</dbReference>
<dbReference type="Proteomes" id="UP000249547">
    <property type="component" value="Unassembled WGS sequence"/>
</dbReference>
<dbReference type="Pfam" id="PF13847">
    <property type="entry name" value="Methyltransf_31"/>
    <property type="match status" value="1"/>
</dbReference>
<dbReference type="GO" id="GO:0008168">
    <property type="term" value="F:methyltransferase activity"/>
    <property type="evidence" value="ECO:0007669"/>
    <property type="project" value="UniProtKB-KW"/>
</dbReference>
<protein>
    <submittedName>
        <fullName evidence="2">Methyltransferase family protein</fullName>
    </submittedName>
</protein>
<evidence type="ECO:0000313" key="3">
    <source>
        <dbReference type="Proteomes" id="UP000249547"/>
    </source>
</evidence>
<accession>A0A327Q1X0</accession>
<dbReference type="CDD" id="cd02440">
    <property type="entry name" value="AdoMet_MTases"/>
    <property type="match status" value="1"/>
</dbReference>
<name>A0A327Q1X0_9BACT</name>
<organism evidence="2 3">
    <name type="scientific">Chitinophaga skermanii</name>
    <dbReference type="NCBI Taxonomy" id="331697"/>
    <lineage>
        <taxon>Bacteria</taxon>
        <taxon>Pseudomonadati</taxon>
        <taxon>Bacteroidota</taxon>
        <taxon>Chitinophagia</taxon>
        <taxon>Chitinophagales</taxon>
        <taxon>Chitinophagaceae</taxon>
        <taxon>Chitinophaga</taxon>
    </lineage>
</organism>
<proteinExistence type="predicted"/>
<reference evidence="2 3" key="1">
    <citation type="submission" date="2018-06" db="EMBL/GenBank/DDBJ databases">
        <title>Genomic Encyclopedia of Archaeal and Bacterial Type Strains, Phase II (KMG-II): from individual species to whole genera.</title>
        <authorList>
            <person name="Goeker M."/>
        </authorList>
    </citation>
    <scope>NUCLEOTIDE SEQUENCE [LARGE SCALE GENOMIC DNA]</scope>
    <source>
        <strain evidence="2 3">DSM 23857</strain>
    </source>
</reference>
<evidence type="ECO:0000259" key="1">
    <source>
        <dbReference type="Pfam" id="PF13847"/>
    </source>
</evidence>
<keyword evidence="2" id="KW-0808">Transferase</keyword>
<dbReference type="EMBL" id="QLLL01000012">
    <property type="protein sequence ID" value="RAI98440.1"/>
    <property type="molecule type" value="Genomic_DNA"/>
</dbReference>
<dbReference type="PANTHER" id="PTHR43861">
    <property type="entry name" value="TRANS-ACONITATE 2-METHYLTRANSFERASE-RELATED"/>
    <property type="match status" value="1"/>
</dbReference>
<dbReference type="InterPro" id="IPR029063">
    <property type="entry name" value="SAM-dependent_MTases_sf"/>
</dbReference>
<evidence type="ECO:0000313" key="2">
    <source>
        <dbReference type="EMBL" id="RAI98440.1"/>
    </source>
</evidence>
<dbReference type="RefSeq" id="WP_111600187.1">
    <property type="nucleotide sequence ID" value="NZ_QLLL01000012.1"/>
</dbReference>
<sequence>MKQPNNGNFLDLNKQAWNDKVAVHFQSDFYNMPAFLAGQTSLQPIELALLGDVKGKKILHLQCHFGQDTLSLQRLGAQATGVDFSEKAIEKAREVNTQLGLNAQFICCDIYTLPAHLNEQFDIVFTSYGTIGWLPDLDKWAGVVQHFLKPGGQFVFAEFHPFIWTLDDTFEKIHYHYFNVEEIVENVSGTYTDRDAPLQAKTISWNHPLSEVLTALMQQGLQLTSFLEYDYSPYNCFPGMTEFAPHQFRFNSHGSKVPYVYALTAVK</sequence>
<dbReference type="OrthoDB" id="8385759at2"/>
<dbReference type="PANTHER" id="PTHR43861:SF1">
    <property type="entry name" value="TRANS-ACONITATE 2-METHYLTRANSFERASE"/>
    <property type="match status" value="1"/>
</dbReference>
<dbReference type="Gene3D" id="3.40.50.150">
    <property type="entry name" value="Vaccinia Virus protein VP39"/>
    <property type="match status" value="1"/>
</dbReference>
<feature type="domain" description="Methyltransferase" evidence="1">
    <location>
        <begin position="54"/>
        <end position="184"/>
    </location>
</feature>
<comment type="caution">
    <text evidence="2">The sequence shown here is derived from an EMBL/GenBank/DDBJ whole genome shotgun (WGS) entry which is preliminary data.</text>
</comment>
<dbReference type="AlphaFoldDB" id="A0A327Q1X0"/>
<keyword evidence="3" id="KW-1185">Reference proteome</keyword>